<dbReference type="SUPFAM" id="SSF52980">
    <property type="entry name" value="Restriction endonuclease-like"/>
    <property type="match status" value="1"/>
</dbReference>
<keyword evidence="1" id="KW-0540">Nuclease</keyword>
<reference evidence="12 13" key="2">
    <citation type="submission" date="2018-12" db="EMBL/GenBank/DDBJ databases">
        <title>Whole-genome sequences of fifteen clinical Streptococcus suis strains isolated from pigs between 2006 and 2018.</title>
        <authorList>
            <person name="Stevens M.J.A."/>
            <person name="Cernela N."/>
            <person name="Spoerry Serrano N."/>
            <person name="Schmitt S."/>
            <person name="Schrenzel J."/>
            <person name="Stephan R."/>
        </authorList>
    </citation>
    <scope>NUCLEOTIDE SEQUENCE [LARGE SCALE GENOMIC DNA]</scope>
    <source>
        <strain evidence="12 13">PP422</strain>
    </source>
</reference>
<evidence type="ECO:0000313" key="12">
    <source>
        <dbReference type="EMBL" id="RRR54683.1"/>
    </source>
</evidence>
<dbReference type="InterPro" id="IPR011335">
    <property type="entry name" value="Restrct_endonuc-II-like"/>
</dbReference>
<evidence type="ECO:0000256" key="8">
    <source>
        <dbReference type="ARBA" id="ARBA00023125"/>
    </source>
</evidence>
<dbReference type="Pfam" id="PF21445">
    <property type="entry name" value="ADDB_N"/>
    <property type="match status" value="1"/>
</dbReference>
<dbReference type="SUPFAM" id="SSF52540">
    <property type="entry name" value="P-loop containing nucleoside triphosphate hydrolases"/>
    <property type="match status" value="1"/>
</dbReference>
<keyword evidence="8" id="KW-0238">DNA-binding</keyword>
<dbReference type="GO" id="GO:0004527">
    <property type="term" value="F:exonuclease activity"/>
    <property type="evidence" value="ECO:0007669"/>
    <property type="project" value="UniProtKB-KW"/>
</dbReference>
<keyword evidence="6" id="KW-0269">Exonuclease</keyword>
<dbReference type="Gene3D" id="3.90.320.10">
    <property type="match status" value="1"/>
</dbReference>
<dbReference type="NCBIfam" id="TIGR02774">
    <property type="entry name" value="rexB_recomb"/>
    <property type="match status" value="1"/>
</dbReference>
<evidence type="ECO:0000256" key="3">
    <source>
        <dbReference type="ARBA" id="ARBA00022763"/>
    </source>
</evidence>
<dbReference type="Proteomes" id="UP000274117">
    <property type="component" value="Unassembled WGS sequence"/>
</dbReference>
<evidence type="ECO:0000256" key="9">
    <source>
        <dbReference type="ARBA" id="ARBA00023204"/>
    </source>
</evidence>
<evidence type="ECO:0000256" key="5">
    <source>
        <dbReference type="ARBA" id="ARBA00022806"/>
    </source>
</evidence>
<name>A0A3R8SK10_STRSU</name>
<dbReference type="Pfam" id="PF12705">
    <property type="entry name" value="PDDEXK_1"/>
    <property type="match status" value="1"/>
</dbReference>
<dbReference type="GO" id="GO:0006310">
    <property type="term" value="P:DNA recombination"/>
    <property type="evidence" value="ECO:0007669"/>
    <property type="project" value="TreeGrafter"/>
</dbReference>
<keyword evidence="4" id="KW-0378">Hydrolase</keyword>
<evidence type="ECO:0000256" key="1">
    <source>
        <dbReference type="ARBA" id="ARBA00022722"/>
    </source>
</evidence>
<dbReference type="GO" id="GO:0003677">
    <property type="term" value="F:DNA binding"/>
    <property type="evidence" value="ECO:0007669"/>
    <property type="project" value="UniProtKB-KW"/>
</dbReference>
<evidence type="ECO:0000313" key="13">
    <source>
        <dbReference type="Proteomes" id="UP000274117"/>
    </source>
</evidence>
<evidence type="ECO:0000256" key="2">
    <source>
        <dbReference type="ARBA" id="ARBA00022741"/>
    </source>
</evidence>
<proteinExistence type="predicted"/>
<dbReference type="GO" id="GO:0004386">
    <property type="term" value="F:helicase activity"/>
    <property type="evidence" value="ECO:0007669"/>
    <property type="project" value="UniProtKB-KW"/>
</dbReference>
<keyword evidence="2" id="KW-0547">Nucleotide-binding</keyword>
<keyword evidence="5" id="KW-0347">Helicase</keyword>
<dbReference type="GO" id="GO:0006281">
    <property type="term" value="P:DNA repair"/>
    <property type="evidence" value="ECO:0007669"/>
    <property type="project" value="UniProtKB-KW"/>
</dbReference>
<dbReference type="Gene3D" id="3.40.50.300">
    <property type="entry name" value="P-loop containing nucleotide triphosphate hydrolases"/>
    <property type="match status" value="3"/>
</dbReference>
<sequence>MKLYYSDISNDITKKLTALALEESQRVQRVFYIAPNSLSFEKEKKVLSYLPRKASLSILVTRFAQMARYFIYHEENSKKALDDLGLSMMVYRVLAQFEDGDLQVYGRLKKDPAFIEQVVNLYKEFQTSNMPLSALENLETSVKQADIIKILSALQDVLMDEDYENETKLAQFRRKVESGQLDDQLSQVVLIVDGFTRFSAEEEALIASLHGRVAEIHIASYASKKAYQETHLEGNVFQASVEFLRHLAFSYQTKPIFMDGVDQGKLTRDDGDVTRPSLAKLSKNIESQFDYSKPAYELTEEDLSAIEIWEATNQKEEVEAVARSIRKRLFEGTRYKDILVLLGDVDSYQLQIGKIFDKYEIPHYFGRAEEMSHHPLVHFVESLERLKRYNFRAEDLINLLKSGLYGQLEQRQLDRFHAYITFADLKGQAKFSRDFTINSRANYDLEVLNQLRESIMAPLTQFFKARPQSGQSLLEKFMEFARRINLAENMAALSEGLSQLQIEKEEEVWKAFCHILEVFQHLFAKETLSVEDFLSLLKAGMQSSHYRTVPATVDVVSVKSYDLIEPHTAKYVYALGLSQSNFPKVAKNTGILTDEEKARMNERSDSLAQFHIPSRENGKKNHATFMSLLHSATEHLVLSAPQLYNEGQELVSPYLKLLTGLGVKSIEKGRRKTLLPTDVGHFNGLLSQVIQLNPEELATEEDTDIKNFWSVAVRYLDKKLKQKGVTIPTISSQLRSQKLAKKTLATLYPFDQPLRLSVSSLTDFYKNEYLFFIKHVLRLQEQDSIRPDARSHGNFLHRIFERVTMDHSSVFFDEKLEQAIAATRQEKDFQALYGENADSRYSEQILLDVARASSLVLRGDNPVRVLANEAVFGQNEQAHLELEGGRKLQIIGKIDRLDQLLSDQALGVVDYKSSANSFKIDRFYNGLSPQLITYLSAVSQMKIAGQTDKVFGAMYLHLLDPIVKLADTKGQDQVLAEAYKSLVYKGLFIEEESDRLNQLYHKTKASLYSRKELGLLMAHNEKLYRQAASRILEGEFAINPYTEDGRSVAGDQLKAITGFEADRHLSQARVLVKGGRREDWLERMKGGSQS</sequence>
<feature type="domain" description="PD-(D/E)XK endonuclease-like" evidence="10">
    <location>
        <begin position="755"/>
        <end position="1042"/>
    </location>
</feature>
<keyword evidence="7" id="KW-0067">ATP-binding</keyword>
<dbReference type="GO" id="GO:0005524">
    <property type="term" value="F:ATP binding"/>
    <property type="evidence" value="ECO:0007669"/>
    <property type="project" value="UniProtKB-KW"/>
</dbReference>
<evidence type="ECO:0000259" key="10">
    <source>
        <dbReference type="Pfam" id="PF12705"/>
    </source>
</evidence>
<dbReference type="InterPro" id="IPR027417">
    <property type="entry name" value="P-loop_NTPase"/>
</dbReference>
<gene>
    <name evidence="12" type="primary">rexB</name>
    <name evidence="12" type="ORF">EI998_02240</name>
</gene>
<protein>
    <submittedName>
        <fullName evidence="12">ATP-dependent nuclease subunit B</fullName>
    </submittedName>
</protein>
<dbReference type="PANTHER" id="PTHR30591">
    <property type="entry name" value="RECBCD ENZYME SUBUNIT RECC"/>
    <property type="match status" value="1"/>
</dbReference>
<keyword evidence="3" id="KW-0227">DNA damage</keyword>
<dbReference type="InterPro" id="IPR038726">
    <property type="entry name" value="PDDEXK_AddAB-type"/>
</dbReference>
<evidence type="ECO:0000256" key="6">
    <source>
        <dbReference type="ARBA" id="ARBA00022839"/>
    </source>
</evidence>
<dbReference type="EMBL" id="RSDO01000003">
    <property type="protein sequence ID" value="RRR54683.1"/>
    <property type="molecule type" value="Genomic_DNA"/>
</dbReference>
<dbReference type="PANTHER" id="PTHR30591:SF1">
    <property type="entry name" value="RECBCD ENZYME SUBUNIT RECC"/>
    <property type="match status" value="1"/>
</dbReference>
<dbReference type="InterPro" id="IPR011604">
    <property type="entry name" value="PDDEXK-like_dom_sf"/>
</dbReference>
<keyword evidence="9" id="KW-0234">DNA repair</keyword>
<organism evidence="12 13">
    <name type="scientific">Streptococcus suis</name>
    <dbReference type="NCBI Taxonomy" id="1307"/>
    <lineage>
        <taxon>Bacteria</taxon>
        <taxon>Bacillati</taxon>
        <taxon>Bacillota</taxon>
        <taxon>Bacilli</taxon>
        <taxon>Lactobacillales</taxon>
        <taxon>Streptococcaceae</taxon>
        <taxon>Streptococcus</taxon>
    </lineage>
</organism>
<feature type="domain" description="ATP-dependent helicase/deoxyribonuclease subunit B N-terminal" evidence="11">
    <location>
        <begin position="21"/>
        <end position="251"/>
    </location>
</feature>
<accession>A0A3R8SK10</accession>
<dbReference type="InterPro" id="IPR014141">
    <property type="entry name" value="DNA_helicase_suRexB"/>
</dbReference>
<evidence type="ECO:0000256" key="7">
    <source>
        <dbReference type="ARBA" id="ARBA00022840"/>
    </source>
</evidence>
<evidence type="ECO:0000259" key="11">
    <source>
        <dbReference type="Pfam" id="PF21445"/>
    </source>
</evidence>
<dbReference type="InterPro" id="IPR049035">
    <property type="entry name" value="ADDB_N"/>
</dbReference>
<dbReference type="GO" id="GO:0016817">
    <property type="term" value="F:hydrolase activity, acting on acid anhydrides"/>
    <property type="evidence" value="ECO:0007669"/>
    <property type="project" value="InterPro"/>
</dbReference>
<comment type="caution">
    <text evidence="12">The sequence shown here is derived from an EMBL/GenBank/DDBJ whole genome shotgun (WGS) entry which is preliminary data.</text>
</comment>
<evidence type="ECO:0000256" key="4">
    <source>
        <dbReference type="ARBA" id="ARBA00022801"/>
    </source>
</evidence>
<dbReference type="AlphaFoldDB" id="A0A3R8SK10"/>
<reference evidence="12 13" key="1">
    <citation type="submission" date="2018-11" db="EMBL/GenBank/DDBJ databases">
        <authorList>
            <person name="Stevens M.J."/>
            <person name="Cernela N."/>
            <person name="Spoerry Serrano N."/>
            <person name="Schmitt S."/>
            <person name="Schrenzel J."/>
            <person name="Stephan R."/>
        </authorList>
    </citation>
    <scope>NUCLEOTIDE SEQUENCE [LARGE SCALE GENOMIC DNA]</scope>
    <source>
        <strain evidence="12 13">PP422</strain>
    </source>
</reference>